<evidence type="ECO:0000313" key="2">
    <source>
        <dbReference type="Proteomes" id="UP000636709"/>
    </source>
</evidence>
<evidence type="ECO:0000313" key="1">
    <source>
        <dbReference type="EMBL" id="KAF8726668.1"/>
    </source>
</evidence>
<sequence length="13" mass="1505">MSATWRRKTISPA</sequence>
<name>A0A835F2K5_9POAL</name>
<accession>A0A835F2K5</accession>
<organism evidence="1 2">
    <name type="scientific">Digitaria exilis</name>
    <dbReference type="NCBI Taxonomy" id="1010633"/>
    <lineage>
        <taxon>Eukaryota</taxon>
        <taxon>Viridiplantae</taxon>
        <taxon>Streptophyta</taxon>
        <taxon>Embryophyta</taxon>
        <taxon>Tracheophyta</taxon>
        <taxon>Spermatophyta</taxon>
        <taxon>Magnoliopsida</taxon>
        <taxon>Liliopsida</taxon>
        <taxon>Poales</taxon>
        <taxon>Poaceae</taxon>
        <taxon>PACMAD clade</taxon>
        <taxon>Panicoideae</taxon>
        <taxon>Panicodae</taxon>
        <taxon>Paniceae</taxon>
        <taxon>Anthephorinae</taxon>
        <taxon>Digitaria</taxon>
    </lineage>
</organism>
<protein>
    <submittedName>
        <fullName evidence="1">Uncharacterized protein</fullName>
    </submittedName>
</protein>
<keyword evidence="2" id="KW-1185">Reference proteome</keyword>
<comment type="caution">
    <text evidence="1">The sequence shown here is derived from an EMBL/GenBank/DDBJ whole genome shotgun (WGS) entry which is preliminary data.</text>
</comment>
<dbReference type="EMBL" id="JACEFO010001646">
    <property type="protein sequence ID" value="KAF8726668.1"/>
    <property type="molecule type" value="Genomic_DNA"/>
</dbReference>
<dbReference type="Proteomes" id="UP000636709">
    <property type="component" value="Unassembled WGS sequence"/>
</dbReference>
<reference evidence="1" key="1">
    <citation type="submission" date="2020-07" db="EMBL/GenBank/DDBJ databases">
        <title>Genome sequence and genetic diversity analysis of an under-domesticated orphan crop, white fonio (Digitaria exilis).</title>
        <authorList>
            <person name="Bennetzen J.L."/>
            <person name="Chen S."/>
            <person name="Ma X."/>
            <person name="Wang X."/>
            <person name="Yssel A.E.J."/>
            <person name="Chaluvadi S.R."/>
            <person name="Johnson M."/>
            <person name="Gangashetty P."/>
            <person name="Hamidou F."/>
            <person name="Sanogo M.D."/>
            <person name="Zwaenepoel A."/>
            <person name="Wallace J."/>
            <person name="Van De Peer Y."/>
            <person name="Van Deynze A."/>
        </authorList>
    </citation>
    <scope>NUCLEOTIDE SEQUENCE</scope>
    <source>
        <tissue evidence="1">Leaves</tissue>
    </source>
</reference>
<gene>
    <name evidence="1" type="ORF">HU200_019132</name>
</gene>
<proteinExistence type="predicted"/>